<reference evidence="1 2" key="2">
    <citation type="submission" date="2020-03" db="EMBL/GenBank/DDBJ databases">
        <title>Kangsaoukella pontilimi gen. nov., sp. nov., a new member of the family Rhodobacteraceae isolated from a tidal mudflat.</title>
        <authorList>
            <person name="Kim I.S."/>
        </authorList>
    </citation>
    <scope>NUCLEOTIDE SEQUENCE [LARGE SCALE GENOMIC DNA]</scope>
    <source>
        <strain evidence="1 2">GH1-50</strain>
    </source>
</reference>
<dbReference type="EMBL" id="WUPT01000002">
    <property type="protein sequence ID" value="MXQ08837.1"/>
    <property type="molecule type" value="Genomic_DNA"/>
</dbReference>
<keyword evidence="2" id="KW-1185">Reference proteome</keyword>
<sequence length="255" mass="27414">MIASLAMYDWPEQSGHWDALWQVLREGLSTRGIAAPDRLTRDTGLWDVWQSPDLVLGQTCGLPYRTRLHGNVTLLGAFDHGLPGCLPGYYNSVLVVRRDATGDLADFLDRTLAYNGLDSESGWAAAQAAALGLGRPFRRKVYSGAHRASARMVAAGEADIAAIDAETWRLVERHLPETAGALRVLARTEPTPGLPLIAAPGQDAAAIVGAIRAALVRLPEDTRAALHIEDFVKIPATAYLAVPPPPSLSQTMEHA</sequence>
<dbReference type="Proteomes" id="UP000480350">
    <property type="component" value="Unassembled WGS sequence"/>
</dbReference>
<name>A0A7C9MS32_9RHOB</name>
<proteinExistence type="predicted"/>
<dbReference type="PANTHER" id="PTHR35841:SF1">
    <property type="entry name" value="PHOSPHONATES-BINDING PERIPLASMIC PROTEIN"/>
    <property type="match status" value="1"/>
</dbReference>
<comment type="caution">
    <text evidence="1">The sequence shown here is derived from an EMBL/GenBank/DDBJ whole genome shotgun (WGS) entry which is preliminary data.</text>
</comment>
<protein>
    <submittedName>
        <fullName evidence="1">PhnD/SsuA/transferrin family substrate-binding protein</fullName>
    </submittedName>
</protein>
<evidence type="ECO:0000313" key="2">
    <source>
        <dbReference type="Proteomes" id="UP000480350"/>
    </source>
</evidence>
<dbReference type="Pfam" id="PF12974">
    <property type="entry name" value="Phosphonate-bd"/>
    <property type="match status" value="1"/>
</dbReference>
<dbReference type="RefSeq" id="WP_160764732.1">
    <property type="nucleotide sequence ID" value="NZ_WUPT01000002.1"/>
</dbReference>
<dbReference type="PANTHER" id="PTHR35841">
    <property type="entry name" value="PHOSPHONATES-BINDING PERIPLASMIC PROTEIN"/>
    <property type="match status" value="1"/>
</dbReference>
<organism evidence="1 2">
    <name type="scientific">Kangsaoukella pontilimi</name>
    <dbReference type="NCBI Taxonomy" id="2691042"/>
    <lineage>
        <taxon>Bacteria</taxon>
        <taxon>Pseudomonadati</taxon>
        <taxon>Pseudomonadota</taxon>
        <taxon>Alphaproteobacteria</taxon>
        <taxon>Rhodobacterales</taxon>
        <taxon>Paracoccaceae</taxon>
        <taxon>Kangsaoukella</taxon>
    </lineage>
</organism>
<reference evidence="1 2" key="1">
    <citation type="submission" date="2019-12" db="EMBL/GenBank/DDBJ databases">
        <authorList>
            <person name="Lee S.D."/>
        </authorList>
    </citation>
    <scope>NUCLEOTIDE SEQUENCE [LARGE SCALE GENOMIC DNA]</scope>
    <source>
        <strain evidence="1 2">GH1-50</strain>
    </source>
</reference>
<dbReference type="SUPFAM" id="SSF53850">
    <property type="entry name" value="Periplasmic binding protein-like II"/>
    <property type="match status" value="1"/>
</dbReference>
<dbReference type="Gene3D" id="3.40.190.10">
    <property type="entry name" value="Periplasmic binding protein-like II"/>
    <property type="match status" value="1"/>
</dbReference>
<dbReference type="AlphaFoldDB" id="A0A7C9MS32"/>
<evidence type="ECO:0000313" key="1">
    <source>
        <dbReference type="EMBL" id="MXQ08837.1"/>
    </source>
</evidence>
<accession>A0A7C9MS32</accession>
<gene>
    <name evidence="1" type="ORF">GQ651_13345</name>
</gene>